<protein>
    <submittedName>
        <fullName evidence="2">Uncharacterized protein</fullName>
    </submittedName>
</protein>
<feature type="compositionally biased region" description="Basic and acidic residues" evidence="1">
    <location>
        <begin position="41"/>
        <end position="58"/>
    </location>
</feature>
<keyword evidence="2" id="KW-0614">Plasmid</keyword>
<reference evidence="2" key="1">
    <citation type="submission" date="2015-06" db="EMBL/GenBank/DDBJ databases">
        <authorList>
            <person name="Joergensen T."/>
        </authorList>
    </citation>
    <scope>NUCLEOTIDE SEQUENCE</scope>
    <source>
        <plasmid evidence="2">pRGFK1325</plasmid>
    </source>
</reference>
<feature type="region of interest" description="Disordered" evidence="1">
    <location>
        <begin position="39"/>
        <end position="64"/>
    </location>
</feature>
<accession>A0A0H5Q4E6</accession>
<organism evidence="2">
    <name type="scientific">uncultured prokaryote</name>
    <dbReference type="NCBI Taxonomy" id="198431"/>
    <lineage>
        <taxon>unclassified sequences</taxon>
        <taxon>environmental samples</taxon>
    </lineage>
</organism>
<evidence type="ECO:0000256" key="1">
    <source>
        <dbReference type="SAM" id="MobiDB-lite"/>
    </source>
</evidence>
<dbReference type="AlphaFoldDB" id="A0A0H5Q4E6"/>
<sequence>METTKTHIMSMGVPLWSYERDRMPPNLLRDGECCRVPMSRNADKIPAHRDPKQSDLTDRIATSP</sequence>
<evidence type="ECO:0000313" key="2">
    <source>
        <dbReference type="EMBL" id="CRY96906.1"/>
    </source>
</evidence>
<proteinExistence type="predicted"/>
<reference evidence="2" key="2">
    <citation type="submission" date="2015-07" db="EMBL/GenBank/DDBJ databases">
        <title>Plasmids, circular viruses and viroids from rat gut.</title>
        <authorList>
            <person name="Jorgensen T.J."/>
            <person name="Hansen M.A."/>
            <person name="Xu Z."/>
            <person name="Tabak M.A."/>
            <person name="Sorensen S.J."/>
            <person name="Hansen L.H."/>
        </authorList>
    </citation>
    <scope>NUCLEOTIDE SEQUENCE</scope>
    <source>
        <plasmid evidence="2">pRGFK1325</plasmid>
    </source>
</reference>
<name>A0A0H5Q4E6_9ZZZZ</name>
<geneLocation type="plasmid" evidence="2">
    <name>pRGFK1325</name>
</geneLocation>
<dbReference type="EMBL" id="LN853891">
    <property type="protein sequence ID" value="CRY96906.1"/>
    <property type="molecule type" value="Genomic_DNA"/>
</dbReference>